<reference evidence="1" key="1">
    <citation type="journal article" date="2019" name="Sci. Rep.">
        <title>Draft genome of Tanacetum cinerariifolium, the natural source of mosquito coil.</title>
        <authorList>
            <person name="Yamashiro T."/>
            <person name="Shiraishi A."/>
            <person name="Satake H."/>
            <person name="Nakayama K."/>
        </authorList>
    </citation>
    <scope>NUCLEOTIDE SEQUENCE</scope>
</reference>
<dbReference type="EMBL" id="BKCJ011239218">
    <property type="protein sequence ID" value="GFD08549.1"/>
    <property type="molecule type" value="Genomic_DNA"/>
</dbReference>
<accession>A0A699TGW1</accession>
<protein>
    <submittedName>
        <fullName evidence="1">Uncharacterized protein</fullName>
    </submittedName>
</protein>
<evidence type="ECO:0000313" key="1">
    <source>
        <dbReference type="EMBL" id="GFD08549.1"/>
    </source>
</evidence>
<organism evidence="1">
    <name type="scientific">Tanacetum cinerariifolium</name>
    <name type="common">Dalmatian daisy</name>
    <name type="synonym">Chrysanthemum cinerariifolium</name>
    <dbReference type="NCBI Taxonomy" id="118510"/>
    <lineage>
        <taxon>Eukaryota</taxon>
        <taxon>Viridiplantae</taxon>
        <taxon>Streptophyta</taxon>
        <taxon>Embryophyta</taxon>
        <taxon>Tracheophyta</taxon>
        <taxon>Spermatophyta</taxon>
        <taxon>Magnoliopsida</taxon>
        <taxon>eudicotyledons</taxon>
        <taxon>Gunneridae</taxon>
        <taxon>Pentapetalae</taxon>
        <taxon>asterids</taxon>
        <taxon>campanulids</taxon>
        <taxon>Asterales</taxon>
        <taxon>Asteraceae</taxon>
        <taxon>Asteroideae</taxon>
        <taxon>Anthemideae</taxon>
        <taxon>Anthemidinae</taxon>
        <taxon>Tanacetum</taxon>
    </lineage>
</organism>
<feature type="non-terminal residue" evidence="1">
    <location>
        <position position="153"/>
    </location>
</feature>
<gene>
    <name evidence="1" type="ORF">Tci_880518</name>
</gene>
<sequence length="153" mass="17055">MLHKVLRKLTIHVVTGVDPLDDVFCQRCTCESCGNGAHIGYNYPPKVLVVSNLEPCHNQNVDELPQTLTNFHPTRYSGDESSFAHDSTPNFVNVSPNVFHPPPRAPTNSYEFCGNDAHYSHDCPPQVPENLQCQQVIFCEPCCENCGGPHETF</sequence>
<comment type="caution">
    <text evidence="1">The sequence shown here is derived from an EMBL/GenBank/DDBJ whole genome shotgun (WGS) entry which is preliminary data.</text>
</comment>
<name>A0A699TGW1_TANCI</name>
<dbReference type="AlphaFoldDB" id="A0A699TGW1"/>
<proteinExistence type="predicted"/>